<feature type="domain" description="Large ribosomal subunit protein uL18 C-terminal eukaryotes" evidence="9">
    <location>
        <begin position="240"/>
        <end position="310"/>
    </location>
</feature>
<accession>A0A023B1A6</accession>
<sequence>MVFTKVIKTPAYYSRFQVKYRRRREGRTDYQARRNMIRQELCKYNTPKYRFVVRFTNRKVICQIVYATVCGDKVIACADSTELARYGMPVGLTNYAAAYATGLLCARRVLQSLKLNEVCVGQTQADGKEYHIEDEDTERSAFKCVLDIGLVRTTTGNRVFGALKGAVDGGLYIPHSCKRFPGYSRGENGADDSYDAEVHRKRIFGVHVAEYMKMVQEEDPEEFASKFAAYVKAGIQADQIEELYKKVHDGIRANPERPKTEKKSFPKTVREGNYLKTVGKDGSEVKYWRPLKLTKEQRASRVQAKLAEIARVAAAALEEE</sequence>
<dbReference type="EMBL" id="AFNH02000996">
    <property type="protein sequence ID" value="EZG46249.1"/>
    <property type="molecule type" value="Genomic_DNA"/>
</dbReference>
<dbReference type="CDD" id="cd00432">
    <property type="entry name" value="Ribosomal_L18_L5e"/>
    <property type="match status" value="1"/>
</dbReference>
<dbReference type="GO" id="GO:0022625">
    <property type="term" value="C:cytosolic large ribosomal subunit"/>
    <property type="evidence" value="ECO:0007669"/>
    <property type="project" value="TreeGrafter"/>
</dbReference>
<organism evidence="10 11">
    <name type="scientific">Gregarina niphandrodes</name>
    <name type="common">Septate eugregarine</name>
    <dbReference type="NCBI Taxonomy" id="110365"/>
    <lineage>
        <taxon>Eukaryota</taxon>
        <taxon>Sar</taxon>
        <taxon>Alveolata</taxon>
        <taxon>Apicomplexa</taxon>
        <taxon>Conoidasida</taxon>
        <taxon>Gregarinasina</taxon>
        <taxon>Eugregarinorida</taxon>
        <taxon>Gregarinidae</taxon>
        <taxon>Gregarina</taxon>
    </lineage>
</organism>
<dbReference type="eggNOG" id="KOG0875">
    <property type="taxonomic scope" value="Eukaryota"/>
</dbReference>
<dbReference type="GeneID" id="22914741"/>
<evidence type="ECO:0000259" key="9">
    <source>
        <dbReference type="Pfam" id="PF14204"/>
    </source>
</evidence>
<dbReference type="GO" id="GO:0006412">
    <property type="term" value="P:translation"/>
    <property type="evidence" value="ECO:0007669"/>
    <property type="project" value="InterPro"/>
</dbReference>
<evidence type="ECO:0000256" key="5">
    <source>
        <dbReference type="ARBA" id="ARBA00022884"/>
    </source>
</evidence>
<keyword evidence="5" id="KW-0694">RNA-binding</keyword>
<comment type="subcellular location">
    <subcellularLocation>
        <location evidence="2">Cytoplasm</location>
    </subcellularLocation>
    <subcellularLocation>
        <location evidence="1">Nucleus</location>
    </subcellularLocation>
</comment>
<evidence type="ECO:0000256" key="4">
    <source>
        <dbReference type="ARBA" id="ARBA00022490"/>
    </source>
</evidence>
<dbReference type="PANTHER" id="PTHR23410:SF12">
    <property type="entry name" value="LARGE RIBOSOMAL SUBUNIT PROTEIN UL18"/>
    <property type="match status" value="1"/>
</dbReference>
<comment type="similarity">
    <text evidence="3">Belongs to the universal ribosomal protein uL18 family.</text>
</comment>
<dbReference type="RefSeq" id="XP_011132319.1">
    <property type="nucleotide sequence ID" value="XM_011134017.1"/>
</dbReference>
<dbReference type="PANTHER" id="PTHR23410">
    <property type="entry name" value="RIBOSOMAL PROTEIN L5-RELATED"/>
    <property type="match status" value="1"/>
</dbReference>
<dbReference type="GO" id="GO:0003735">
    <property type="term" value="F:structural constituent of ribosome"/>
    <property type="evidence" value="ECO:0007669"/>
    <property type="project" value="InterPro"/>
</dbReference>
<dbReference type="Pfam" id="PF17144">
    <property type="entry name" value="Ribosomal_L5e"/>
    <property type="match status" value="1"/>
</dbReference>
<evidence type="ECO:0000313" key="11">
    <source>
        <dbReference type="Proteomes" id="UP000019763"/>
    </source>
</evidence>
<dbReference type="InterPro" id="IPR057268">
    <property type="entry name" value="Ribosomal_L18"/>
</dbReference>
<evidence type="ECO:0000256" key="6">
    <source>
        <dbReference type="ARBA" id="ARBA00022980"/>
    </source>
</evidence>
<evidence type="ECO:0000256" key="2">
    <source>
        <dbReference type="ARBA" id="ARBA00004496"/>
    </source>
</evidence>
<gene>
    <name evidence="10" type="ORF">GNI_134230</name>
</gene>
<dbReference type="PRINTS" id="PR00058">
    <property type="entry name" value="RIBOSOMALL5"/>
</dbReference>
<evidence type="ECO:0000256" key="3">
    <source>
        <dbReference type="ARBA" id="ARBA00007116"/>
    </source>
</evidence>
<evidence type="ECO:0000256" key="8">
    <source>
        <dbReference type="ARBA" id="ARBA00023274"/>
    </source>
</evidence>
<dbReference type="Pfam" id="PF14204">
    <property type="entry name" value="Ribosomal_L18_c"/>
    <property type="match status" value="1"/>
</dbReference>
<evidence type="ECO:0000256" key="7">
    <source>
        <dbReference type="ARBA" id="ARBA00023242"/>
    </source>
</evidence>
<dbReference type="Proteomes" id="UP000019763">
    <property type="component" value="Unassembled WGS sequence"/>
</dbReference>
<dbReference type="VEuPathDB" id="CryptoDB:GNI_134230"/>
<dbReference type="InterPro" id="IPR005485">
    <property type="entry name" value="Rbsml_uL18_euk_arch"/>
</dbReference>
<protein>
    <submittedName>
        <fullName evidence="10">60S ribosomal protein L5</fullName>
    </submittedName>
</protein>
<keyword evidence="6 10" id="KW-0689">Ribosomal protein</keyword>
<dbReference type="GO" id="GO:0008097">
    <property type="term" value="F:5S rRNA binding"/>
    <property type="evidence" value="ECO:0007669"/>
    <property type="project" value="InterPro"/>
</dbReference>
<dbReference type="GO" id="GO:0005634">
    <property type="term" value="C:nucleus"/>
    <property type="evidence" value="ECO:0007669"/>
    <property type="project" value="UniProtKB-SubCell"/>
</dbReference>
<dbReference type="GO" id="GO:0000027">
    <property type="term" value="P:ribosomal large subunit assembly"/>
    <property type="evidence" value="ECO:0007669"/>
    <property type="project" value="TreeGrafter"/>
</dbReference>
<dbReference type="FunFam" id="3.30.420.100:FF:000002">
    <property type="entry name" value="60S ribosomal protein L5"/>
    <property type="match status" value="1"/>
</dbReference>
<keyword evidence="4" id="KW-0963">Cytoplasm</keyword>
<keyword evidence="7" id="KW-0539">Nucleus</keyword>
<evidence type="ECO:0000256" key="1">
    <source>
        <dbReference type="ARBA" id="ARBA00004123"/>
    </source>
</evidence>
<dbReference type="OrthoDB" id="1618453at2759"/>
<dbReference type="Gene3D" id="3.30.420.100">
    <property type="match status" value="1"/>
</dbReference>
<keyword evidence="8" id="KW-0687">Ribonucleoprotein</keyword>
<dbReference type="SUPFAM" id="SSF53137">
    <property type="entry name" value="Translational machinery components"/>
    <property type="match status" value="1"/>
</dbReference>
<comment type="caution">
    <text evidence="10">The sequence shown here is derived from an EMBL/GenBank/DDBJ whole genome shotgun (WGS) entry which is preliminary data.</text>
</comment>
<dbReference type="OMA" id="CQIASAH"/>
<dbReference type="AlphaFoldDB" id="A0A023B1A6"/>
<name>A0A023B1A6_GRENI</name>
<proteinExistence type="inferred from homology"/>
<evidence type="ECO:0000313" key="10">
    <source>
        <dbReference type="EMBL" id="EZG46249.1"/>
    </source>
</evidence>
<keyword evidence="11" id="KW-1185">Reference proteome</keyword>
<dbReference type="HAMAP" id="MF_01337_A">
    <property type="entry name" value="Ribosomal_uL18_A"/>
    <property type="match status" value="1"/>
</dbReference>
<dbReference type="InterPro" id="IPR025607">
    <property type="entry name" value="Ribosomal_uL18_C_euk"/>
</dbReference>
<reference evidence="10" key="1">
    <citation type="submission" date="2013-12" db="EMBL/GenBank/DDBJ databases">
        <authorList>
            <person name="Omoto C.K."/>
            <person name="Sibley D."/>
            <person name="Venepally P."/>
            <person name="Hadjithomas M."/>
            <person name="Karamycheva S."/>
            <person name="Brunk B."/>
            <person name="Roos D."/>
            <person name="Caler E."/>
            <person name="Lorenzi H."/>
        </authorList>
    </citation>
    <scope>NUCLEOTIDE SEQUENCE</scope>
</reference>